<gene>
    <name evidence="2" type="ORF">GCM10008174_20800</name>
</gene>
<evidence type="ECO:0000313" key="2">
    <source>
        <dbReference type="EMBL" id="GLK80339.1"/>
    </source>
</evidence>
<feature type="domain" description="VOC" evidence="1">
    <location>
        <begin position="6"/>
        <end position="128"/>
    </location>
</feature>
<dbReference type="InterPro" id="IPR037523">
    <property type="entry name" value="VOC_core"/>
</dbReference>
<evidence type="ECO:0000313" key="3">
    <source>
        <dbReference type="Proteomes" id="UP001143309"/>
    </source>
</evidence>
<dbReference type="Pfam" id="PF00903">
    <property type="entry name" value="Glyoxalase"/>
    <property type="match status" value="1"/>
</dbReference>
<dbReference type="PROSITE" id="PS51819">
    <property type="entry name" value="VOC"/>
    <property type="match status" value="1"/>
</dbReference>
<evidence type="ECO:0000259" key="1">
    <source>
        <dbReference type="PROSITE" id="PS51819"/>
    </source>
</evidence>
<dbReference type="SUPFAM" id="SSF54593">
    <property type="entry name" value="Glyoxalase/Bleomycin resistance protein/Dihydroxybiphenyl dioxygenase"/>
    <property type="match status" value="1"/>
</dbReference>
<dbReference type="EMBL" id="BSFL01000002">
    <property type="protein sequence ID" value="GLK80339.1"/>
    <property type="molecule type" value="Genomic_DNA"/>
</dbReference>
<dbReference type="CDD" id="cd07251">
    <property type="entry name" value="VOC_like"/>
    <property type="match status" value="1"/>
</dbReference>
<dbReference type="Gene3D" id="3.10.180.10">
    <property type="entry name" value="2,3-Dihydroxybiphenyl 1,2-Dioxygenase, domain 1"/>
    <property type="match status" value="1"/>
</dbReference>
<dbReference type="PANTHER" id="PTHR36503">
    <property type="entry name" value="BLR2520 PROTEIN"/>
    <property type="match status" value="1"/>
</dbReference>
<proteinExistence type="predicted"/>
<name>A0A9W6JQ82_9HYPH</name>
<dbReference type="RefSeq" id="WP_271200802.1">
    <property type="nucleotide sequence ID" value="NZ_BSFL01000002.1"/>
</dbReference>
<sequence>MPLPLNLSLVTLGVADIARSTAFYEALGLKAARDSNANVTFFNTSGPVLSVYSRAALAADAQLPSEGDGFRGLSLAWNLASEADVDKAIVRIVAAGGKLIKAAEKTFWGGYSGYAADPDDHLWEIVHNPGFPFDDAGRLRAPE</sequence>
<reference evidence="2" key="1">
    <citation type="journal article" date="2014" name="Int. J. Syst. Evol. Microbiol.">
        <title>Complete genome sequence of Corynebacterium casei LMG S-19264T (=DSM 44701T), isolated from a smear-ripened cheese.</title>
        <authorList>
            <consortium name="US DOE Joint Genome Institute (JGI-PGF)"/>
            <person name="Walter F."/>
            <person name="Albersmeier A."/>
            <person name="Kalinowski J."/>
            <person name="Ruckert C."/>
        </authorList>
    </citation>
    <scope>NUCLEOTIDE SEQUENCE</scope>
    <source>
        <strain evidence="2">VKM B-2748</strain>
    </source>
</reference>
<keyword evidence="3" id="KW-1185">Reference proteome</keyword>
<dbReference type="InterPro" id="IPR029068">
    <property type="entry name" value="Glyas_Bleomycin-R_OHBP_Dase"/>
</dbReference>
<organism evidence="2 3">
    <name type="scientific">Methylopila turkensis</name>
    <dbReference type="NCBI Taxonomy" id="1437816"/>
    <lineage>
        <taxon>Bacteria</taxon>
        <taxon>Pseudomonadati</taxon>
        <taxon>Pseudomonadota</taxon>
        <taxon>Alphaproteobacteria</taxon>
        <taxon>Hyphomicrobiales</taxon>
        <taxon>Methylopilaceae</taxon>
        <taxon>Methylopila</taxon>
    </lineage>
</organism>
<dbReference type="Proteomes" id="UP001143309">
    <property type="component" value="Unassembled WGS sequence"/>
</dbReference>
<reference evidence="2" key="2">
    <citation type="submission" date="2023-01" db="EMBL/GenBank/DDBJ databases">
        <authorList>
            <person name="Sun Q."/>
            <person name="Evtushenko L."/>
        </authorList>
    </citation>
    <scope>NUCLEOTIDE SEQUENCE</scope>
    <source>
        <strain evidence="2">VKM B-2748</strain>
    </source>
</reference>
<dbReference type="PANTHER" id="PTHR36503:SF1">
    <property type="entry name" value="BLR2520 PROTEIN"/>
    <property type="match status" value="1"/>
</dbReference>
<protein>
    <recommendedName>
        <fullName evidence="1">VOC domain-containing protein</fullName>
    </recommendedName>
</protein>
<dbReference type="InterPro" id="IPR004360">
    <property type="entry name" value="Glyas_Fos-R_dOase_dom"/>
</dbReference>
<comment type="caution">
    <text evidence="2">The sequence shown here is derived from an EMBL/GenBank/DDBJ whole genome shotgun (WGS) entry which is preliminary data.</text>
</comment>
<accession>A0A9W6JQ82</accession>
<dbReference type="AlphaFoldDB" id="A0A9W6JQ82"/>